<reference evidence="9 10" key="1">
    <citation type="submission" date="2019-06" db="EMBL/GenBank/DDBJ databases">
        <title>Draft genome sequence of the filamentous fungus Phialemoniopsis curvata isolated from diesel fuel.</title>
        <authorList>
            <person name="Varaljay V.A."/>
            <person name="Lyon W.J."/>
            <person name="Crouch A.L."/>
            <person name="Drake C.E."/>
            <person name="Hollomon J.M."/>
            <person name="Nadeau L.J."/>
            <person name="Nunn H.S."/>
            <person name="Stevenson B.S."/>
            <person name="Bojanowski C.L."/>
            <person name="Crookes-Goodson W.J."/>
        </authorList>
    </citation>
    <scope>NUCLEOTIDE SEQUENCE [LARGE SCALE GENOMIC DNA]</scope>
    <source>
        <strain evidence="9 10">D216</strain>
    </source>
</reference>
<feature type="transmembrane region" description="Helical" evidence="7">
    <location>
        <begin position="183"/>
        <end position="204"/>
    </location>
</feature>
<feature type="transmembrane region" description="Helical" evidence="7">
    <location>
        <begin position="126"/>
        <end position="144"/>
    </location>
</feature>
<dbReference type="InterPro" id="IPR020846">
    <property type="entry name" value="MFS_dom"/>
</dbReference>
<dbReference type="GO" id="GO:0005351">
    <property type="term" value="F:carbohydrate:proton symporter activity"/>
    <property type="evidence" value="ECO:0007669"/>
    <property type="project" value="TreeGrafter"/>
</dbReference>
<feature type="transmembrane region" description="Helical" evidence="7">
    <location>
        <begin position="62"/>
        <end position="84"/>
    </location>
</feature>
<feature type="transmembrane region" description="Helical" evidence="7">
    <location>
        <begin position="375"/>
        <end position="401"/>
    </location>
</feature>
<dbReference type="FunFam" id="1.20.1250.20:FF:000134">
    <property type="entry name" value="MFS sugar transporter protein"/>
    <property type="match status" value="1"/>
</dbReference>
<feature type="transmembrane region" description="Helical" evidence="7">
    <location>
        <begin position="275"/>
        <end position="295"/>
    </location>
</feature>
<evidence type="ECO:0000313" key="10">
    <source>
        <dbReference type="Proteomes" id="UP000319257"/>
    </source>
</evidence>
<keyword evidence="6 7" id="KW-0472">Membrane</keyword>
<dbReference type="Pfam" id="PF00083">
    <property type="entry name" value="Sugar_tr"/>
    <property type="match status" value="1"/>
</dbReference>
<evidence type="ECO:0000256" key="6">
    <source>
        <dbReference type="ARBA" id="ARBA00023136"/>
    </source>
</evidence>
<dbReference type="InterPro" id="IPR036259">
    <property type="entry name" value="MFS_trans_sf"/>
</dbReference>
<evidence type="ECO:0000256" key="4">
    <source>
        <dbReference type="ARBA" id="ARBA00022692"/>
    </source>
</evidence>
<dbReference type="OrthoDB" id="6612291at2759"/>
<dbReference type="RefSeq" id="XP_030995286.1">
    <property type="nucleotide sequence ID" value="XM_031140636.1"/>
</dbReference>
<feature type="transmembrane region" description="Helical" evidence="7">
    <location>
        <begin position="441"/>
        <end position="461"/>
    </location>
</feature>
<evidence type="ECO:0000256" key="1">
    <source>
        <dbReference type="ARBA" id="ARBA00004141"/>
    </source>
</evidence>
<evidence type="ECO:0000313" key="9">
    <source>
        <dbReference type="EMBL" id="TPX13575.1"/>
    </source>
</evidence>
<evidence type="ECO:0000256" key="5">
    <source>
        <dbReference type="ARBA" id="ARBA00022989"/>
    </source>
</evidence>
<dbReference type="PRINTS" id="PR00171">
    <property type="entry name" value="SUGRTRNSPORT"/>
</dbReference>
<dbReference type="GO" id="GO:0016020">
    <property type="term" value="C:membrane"/>
    <property type="evidence" value="ECO:0007669"/>
    <property type="project" value="UniProtKB-SubCell"/>
</dbReference>
<proteinExistence type="inferred from homology"/>
<name>A0A507AS03_9PEZI</name>
<dbReference type="EMBL" id="SKBQ01000033">
    <property type="protein sequence ID" value="TPX13575.1"/>
    <property type="molecule type" value="Genomic_DNA"/>
</dbReference>
<evidence type="ECO:0000259" key="8">
    <source>
        <dbReference type="PROSITE" id="PS50850"/>
    </source>
</evidence>
<dbReference type="SUPFAM" id="SSF103473">
    <property type="entry name" value="MFS general substrate transporter"/>
    <property type="match status" value="1"/>
</dbReference>
<comment type="caution">
    <text evidence="9">The sequence shown here is derived from an EMBL/GenBank/DDBJ whole genome shotgun (WGS) entry which is preliminary data.</text>
</comment>
<dbReference type="InterPro" id="IPR050360">
    <property type="entry name" value="MFS_Sugar_Transporters"/>
</dbReference>
<feature type="transmembrane region" description="Helical" evidence="7">
    <location>
        <begin position="156"/>
        <end position="177"/>
    </location>
</feature>
<dbReference type="InParanoid" id="A0A507AS03"/>
<dbReference type="PANTHER" id="PTHR48022:SF11">
    <property type="entry name" value="MONOSACCHARIDE TRANSPORTER (HXT8), PUTATIVE (AFU_ORTHOLOGUE AFUA_2G08120)-RELATED"/>
    <property type="match status" value="1"/>
</dbReference>
<evidence type="ECO:0000256" key="2">
    <source>
        <dbReference type="ARBA" id="ARBA00010992"/>
    </source>
</evidence>
<accession>A0A507AS03</accession>
<comment type="subcellular location">
    <subcellularLocation>
        <location evidence="1">Membrane</location>
        <topology evidence="1">Multi-pass membrane protein</topology>
    </subcellularLocation>
</comment>
<sequence length="525" mass="57304">MSSSKFSWQNVAIVLSLCLGSITYGYNFSIISTTVGQPTWYASMGLTADPTDASLYAYSNQMIGTIFGLFSAGAIFGALFVGWVCDAYGRKQSLMLAAFINIIGGALQTGSVHVAMFIVARMVTGFSSAMFVTLVPIYIAEIAPPGVRGLLVGQHGAFFLVGYVLAAWVGVGSFYSANHQFNWRFPLSLQILWPLLMCCFIKWLPESPRWLVSKGRNDEAWQILERLHSTSKDAAHTFAREEFFQITSQYSVDEASYGHVTWLDLFRKPHFRKRMLIGTLVMWASQANGAIVIYSRLGNIVGLVAGLGFSNSDSLLLSAGWITWACVGNFANALFLDRLGRIRSLLIGISGCVVFVIIEAAIVKNYGSSTNKAALAAGVAMLFGFITFYGGFVDTTIYVYCSEIFPTHIRSKGMGWSLAIFFLSTLPFLESATTGFATIGWKYYLLFIILPSINVLLLALFCPETKGLSLEEINGVFNDTVAVQITHLDAQERSALDARILAGTPDIGEKDQATDGSTEKNGSVV</sequence>
<keyword evidence="4 7" id="KW-0812">Transmembrane</keyword>
<feature type="transmembrane region" description="Helical" evidence="7">
    <location>
        <begin position="315"/>
        <end position="336"/>
    </location>
</feature>
<dbReference type="PROSITE" id="PS50850">
    <property type="entry name" value="MFS"/>
    <property type="match status" value="1"/>
</dbReference>
<dbReference type="Proteomes" id="UP000319257">
    <property type="component" value="Unassembled WGS sequence"/>
</dbReference>
<dbReference type="GeneID" id="41973493"/>
<keyword evidence="10" id="KW-1185">Reference proteome</keyword>
<protein>
    <recommendedName>
        <fullName evidence="8">Major facilitator superfamily (MFS) profile domain-containing protein</fullName>
    </recommendedName>
</protein>
<keyword evidence="3" id="KW-0813">Transport</keyword>
<dbReference type="InterPro" id="IPR003663">
    <property type="entry name" value="Sugar/inositol_transpt"/>
</dbReference>
<feature type="transmembrane region" description="Helical" evidence="7">
    <location>
        <begin position="96"/>
        <end position="120"/>
    </location>
</feature>
<comment type="similarity">
    <text evidence="2">Belongs to the major facilitator superfamily. Sugar transporter (TC 2.A.1.1) family.</text>
</comment>
<dbReference type="InterPro" id="IPR005828">
    <property type="entry name" value="MFS_sugar_transport-like"/>
</dbReference>
<organism evidence="9 10">
    <name type="scientific">Thyridium curvatum</name>
    <dbReference type="NCBI Taxonomy" id="1093900"/>
    <lineage>
        <taxon>Eukaryota</taxon>
        <taxon>Fungi</taxon>
        <taxon>Dikarya</taxon>
        <taxon>Ascomycota</taxon>
        <taxon>Pezizomycotina</taxon>
        <taxon>Sordariomycetes</taxon>
        <taxon>Sordariomycetidae</taxon>
        <taxon>Thyridiales</taxon>
        <taxon>Thyridiaceae</taxon>
        <taxon>Thyridium</taxon>
    </lineage>
</organism>
<evidence type="ECO:0000256" key="3">
    <source>
        <dbReference type="ARBA" id="ARBA00022448"/>
    </source>
</evidence>
<dbReference type="Gene3D" id="1.20.1250.20">
    <property type="entry name" value="MFS general substrate transporter like domains"/>
    <property type="match status" value="1"/>
</dbReference>
<feature type="transmembrane region" description="Helical" evidence="7">
    <location>
        <begin position="345"/>
        <end position="363"/>
    </location>
</feature>
<gene>
    <name evidence="9" type="ORF">E0L32_006046</name>
</gene>
<feature type="transmembrane region" description="Helical" evidence="7">
    <location>
        <begin position="12"/>
        <end position="31"/>
    </location>
</feature>
<feature type="transmembrane region" description="Helical" evidence="7">
    <location>
        <begin position="413"/>
        <end position="429"/>
    </location>
</feature>
<dbReference type="AlphaFoldDB" id="A0A507AS03"/>
<evidence type="ECO:0000256" key="7">
    <source>
        <dbReference type="SAM" id="Phobius"/>
    </source>
</evidence>
<keyword evidence="5 7" id="KW-1133">Transmembrane helix</keyword>
<dbReference type="PANTHER" id="PTHR48022">
    <property type="entry name" value="PLASTIDIC GLUCOSE TRANSPORTER 4"/>
    <property type="match status" value="1"/>
</dbReference>
<feature type="domain" description="Major facilitator superfamily (MFS) profile" evidence="8">
    <location>
        <begin position="13"/>
        <end position="466"/>
    </location>
</feature>